<evidence type="ECO:0000313" key="2">
    <source>
        <dbReference type="Proteomes" id="UP000249789"/>
    </source>
</evidence>
<evidence type="ECO:0000313" key="1">
    <source>
        <dbReference type="EMBL" id="RAK82199.1"/>
    </source>
</evidence>
<dbReference type="Proteomes" id="UP000249789">
    <property type="component" value="Unassembled WGS sequence"/>
</dbReference>
<dbReference type="GeneID" id="63861071"/>
<dbReference type="RefSeq" id="XP_040806209.1">
    <property type="nucleotide sequence ID" value="XM_040943738.1"/>
</dbReference>
<accession>A0A8G1S0E1</accession>
<name>A0A8G1S0E1_9EURO</name>
<gene>
    <name evidence="1" type="ORF">BO72DRAFT_444129</name>
</gene>
<organism evidence="1 2">
    <name type="scientific">Aspergillus fijiensis CBS 313.89</name>
    <dbReference type="NCBI Taxonomy" id="1448319"/>
    <lineage>
        <taxon>Eukaryota</taxon>
        <taxon>Fungi</taxon>
        <taxon>Dikarya</taxon>
        <taxon>Ascomycota</taxon>
        <taxon>Pezizomycotina</taxon>
        <taxon>Eurotiomycetes</taxon>
        <taxon>Eurotiomycetidae</taxon>
        <taxon>Eurotiales</taxon>
        <taxon>Aspergillaceae</taxon>
        <taxon>Aspergillus</taxon>
    </lineage>
</organism>
<dbReference type="EMBL" id="KZ824623">
    <property type="protein sequence ID" value="RAK82199.1"/>
    <property type="molecule type" value="Genomic_DNA"/>
</dbReference>
<sequence>MAHQADGICWDALTSNLVFQSHPSADVSEATNLYFRFRPQQGQEIGQFAESLAHAIASETERERRKYPARYDPPQRDDIILADEVAHKVQPLAYAWCQNDCWEFGWKVTNSPDLCRHVESEGFACGCPLPYRERLGSAFLRRYQHNDCFEFFRVNGDAFFNLQVVNALLVLGEMDPVLRLCAHPAIGLREWMEVRECWDTELEVGWDQVFEATLDFYLLLNILDSFRELRADSSPGSDDYRDTKMYQQALFRWTQMHSQAEVPSQFHRRFFGLEDHFEAPFTIDRQFHLPIMAKLLAEEQARVPISVPLDDEDDPYAPCLFLNEDNFPFGKVPFEVFLTCDTNAPYHPSASDIARVEAYLRHKGLPQEWVLDITTWTEYDRPRNRLPVPHDPLHVGNRTVLEKYLNECFRIMVRCNMLAQELGMEIHWPARVVHALDRLVSSPTGQKLFVRSQSQIILQGGDGEFPWSTHQ</sequence>
<proteinExistence type="predicted"/>
<protein>
    <submittedName>
        <fullName evidence="1">Uncharacterized protein</fullName>
    </submittedName>
</protein>
<reference evidence="1 2" key="1">
    <citation type="submission" date="2018-02" db="EMBL/GenBank/DDBJ databases">
        <title>The genomes of Aspergillus section Nigri reveals drivers in fungal speciation.</title>
        <authorList>
            <consortium name="DOE Joint Genome Institute"/>
            <person name="Vesth T.C."/>
            <person name="Nybo J."/>
            <person name="Theobald S."/>
            <person name="Brandl J."/>
            <person name="Frisvad J.C."/>
            <person name="Nielsen K.F."/>
            <person name="Lyhne E.K."/>
            <person name="Kogle M.E."/>
            <person name="Kuo A."/>
            <person name="Riley R."/>
            <person name="Clum A."/>
            <person name="Nolan M."/>
            <person name="Lipzen A."/>
            <person name="Salamov A."/>
            <person name="Henrissat B."/>
            <person name="Wiebenga A."/>
            <person name="De vries R.P."/>
            <person name="Grigoriev I.V."/>
            <person name="Mortensen U.H."/>
            <person name="Andersen M.R."/>
            <person name="Baker S.E."/>
        </authorList>
    </citation>
    <scope>NUCLEOTIDE SEQUENCE [LARGE SCALE GENOMIC DNA]</scope>
    <source>
        <strain evidence="1 2">CBS 313.89</strain>
    </source>
</reference>
<keyword evidence="2" id="KW-1185">Reference proteome</keyword>
<dbReference type="AlphaFoldDB" id="A0A8G1S0E1"/>
<dbReference type="VEuPathDB" id="FungiDB:BO72DRAFT_444129"/>
<dbReference type="OrthoDB" id="3204049at2759"/>